<dbReference type="PROSITE" id="PS00163">
    <property type="entry name" value="FUMARATE_LYASES"/>
    <property type="match status" value="1"/>
</dbReference>
<gene>
    <name evidence="5" type="ORF">C8D88_103516</name>
</gene>
<sequence length="395" mass="41213">MLPGSYRAAGLVDATALVRAMLDVEVAWARVLGTPVSLGSWTPVLDPAEVEAAGNPVLPLVSALRSQVSGSVHTGLTSQDVLDTALMLLARDVLSRVSADLARVGAALARLADEHRSSVMAGRTLTQFAVPITFGLKAARWLVGVLDSLDELDAVSRNLPVQCGGAAGTLSRAASVVDPLAAAAAFAEHLGLVWPGMPWHTYRAPVTRLGDALVRTCDALGVMAADVLTLGRPEIGEVREGAVAGRGGSSTMPHKRNPVLSVLVNSAALQAPQFGAQLHLCSARAVDERPDGAWHAEWPALRGLMELAVVAASQAAELTEGLEVHADVMARRAAGAAEDLLAERGGGTDPAAYLGMAESFVDEVLRRNRSRFGPLRGEHEVPTPIVSEGSDRNGD</sequence>
<dbReference type="GO" id="GO:0016829">
    <property type="term" value="F:lyase activity"/>
    <property type="evidence" value="ECO:0007669"/>
    <property type="project" value="UniProtKB-KW"/>
</dbReference>
<dbReference type="PRINTS" id="PR00149">
    <property type="entry name" value="FUMRATELYASE"/>
</dbReference>
<accession>A0A316I7E6</accession>
<dbReference type="GO" id="GO:0016853">
    <property type="term" value="F:isomerase activity"/>
    <property type="evidence" value="ECO:0007669"/>
    <property type="project" value="UniProtKB-KW"/>
</dbReference>
<dbReference type="InterPro" id="IPR000362">
    <property type="entry name" value="Fumarate_lyase_fam"/>
</dbReference>
<dbReference type="Gene3D" id="1.20.200.10">
    <property type="entry name" value="Fumarase/aspartase (Central domain)"/>
    <property type="match status" value="1"/>
</dbReference>
<comment type="caution">
    <text evidence="5">The sequence shown here is derived from an EMBL/GenBank/DDBJ whole genome shotgun (WGS) entry which is preliminary data.</text>
</comment>
<keyword evidence="1" id="KW-0456">Lyase</keyword>
<dbReference type="PANTHER" id="PTHR43172:SF2">
    <property type="entry name" value="ADENYLOSUCCINATE LYASE C-TERMINAL DOMAIN-CONTAINING PROTEIN"/>
    <property type="match status" value="1"/>
</dbReference>
<dbReference type="InterPro" id="IPR022761">
    <property type="entry name" value="Fumarate_lyase_N"/>
</dbReference>
<dbReference type="PANTHER" id="PTHR43172">
    <property type="entry name" value="ADENYLOSUCCINATE LYASE"/>
    <property type="match status" value="1"/>
</dbReference>
<evidence type="ECO:0000259" key="4">
    <source>
        <dbReference type="Pfam" id="PF00206"/>
    </source>
</evidence>
<dbReference type="Proteomes" id="UP000246005">
    <property type="component" value="Unassembled WGS sequence"/>
</dbReference>
<dbReference type="Pfam" id="PF00206">
    <property type="entry name" value="Lyase_1"/>
    <property type="match status" value="1"/>
</dbReference>
<evidence type="ECO:0000313" key="6">
    <source>
        <dbReference type="Proteomes" id="UP000246005"/>
    </source>
</evidence>
<dbReference type="SUPFAM" id="SSF48557">
    <property type="entry name" value="L-aspartase-like"/>
    <property type="match status" value="1"/>
</dbReference>
<proteinExistence type="inferred from homology"/>
<feature type="domain" description="Fumarate lyase N-terminal" evidence="4">
    <location>
        <begin position="64"/>
        <end position="270"/>
    </location>
</feature>
<protein>
    <submittedName>
        <fullName evidence="5">3-carboxy-cis,cis-muconate cycloisomerase</fullName>
    </submittedName>
</protein>
<dbReference type="PRINTS" id="PR00145">
    <property type="entry name" value="ARGSUCLYASE"/>
</dbReference>
<name>A0A316I7E6_9PSEU</name>
<organism evidence="5 6">
    <name type="scientific">Lentzea atacamensis</name>
    <dbReference type="NCBI Taxonomy" id="531938"/>
    <lineage>
        <taxon>Bacteria</taxon>
        <taxon>Bacillati</taxon>
        <taxon>Actinomycetota</taxon>
        <taxon>Actinomycetes</taxon>
        <taxon>Pseudonocardiales</taxon>
        <taxon>Pseudonocardiaceae</taxon>
        <taxon>Lentzea</taxon>
    </lineage>
</organism>
<evidence type="ECO:0000256" key="1">
    <source>
        <dbReference type="ARBA" id="ARBA00023239"/>
    </source>
</evidence>
<comment type="similarity">
    <text evidence="2">Belongs to the class-II fumarase/aspartase family.</text>
</comment>
<keyword evidence="5" id="KW-0413">Isomerase</keyword>
<dbReference type="EMBL" id="QGHB01000003">
    <property type="protein sequence ID" value="PWK88320.1"/>
    <property type="molecule type" value="Genomic_DNA"/>
</dbReference>
<dbReference type="RefSeq" id="WP_233439468.1">
    <property type="nucleotide sequence ID" value="NZ_QGHB01000003.1"/>
</dbReference>
<dbReference type="AlphaFoldDB" id="A0A316I7E6"/>
<dbReference type="InterPro" id="IPR008948">
    <property type="entry name" value="L-Aspartase-like"/>
</dbReference>
<evidence type="ECO:0000256" key="3">
    <source>
        <dbReference type="SAM" id="MobiDB-lite"/>
    </source>
</evidence>
<dbReference type="InterPro" id="IPR020557">
    <property type="entry name" value="Fumarate_lyase_CS"/>
</dbReference>
<evidence type="ECO:0000313" key="5">
    <source>
        <dbReference type="EMBL" id="PWK88320.1"/>
    </source>
</evidence>
<evidence type="ECO:0000256" key="2">
    <source>
        <dbReference type="ARBA" id="ARBA00034772"/>
    </source>
</evidence>
<feature type="region of interest" description="Disordered" evidence="3">
    <location>
        <begin position="374"/>
        <end position="395"/>
    </location>
</feature>
<reference evidence="5 6" key="1">
    <citation type="submission" date="2018-05" db="EMBL/GenBank/DDBJ databases">
        <title>Genomic Encyclopedia of Type Strains, Phase IV (KMG-IV): sequencing the most valuable type-strain genomes for metagenomic binning, comparative biology and taxonomic classification.</title>
        <authorList>
            <person name="Goeker M."/>
        </authorList>
    </citation>
    <scope>NUCLEOTIDE SEQUENCE [LARGE SCALE GENOMIC DNA]</scope>
    <source>
        <strain evidence="5 6">DSM 45480</strain>
    </source>
</reference>